<keyword evidence="5 7" id="KW-1133">Transmembrane helix</keyword>
<feature type="transmembrane region" description="Helical" evidence="7">
    <location>
        <begin position="88"/>
        <end position="112"/>
    </location>
</feature>
<dbReference type="Pfam" id="PF03994">
    <property type="entry name" value="DUF350"/>
    <property type="match status" value="1"/>
</dbReference>
<proteinExistence type="inferred from homology"/>
<name>A0ABW1ILI4_9BACL</name>
<evidence type="ECO:0000256" key="2">
    <source>
        <dbReference type="ARBA" id="ARBA00005779"/>
    </source>
</evidence>
<keyword evidence="4 7" id="KW-0812">Transmembrane</keyword>
<dbReference type="Proteomes" id="UP001596250">
    <property type="component" value="Unassembled WGS sequence"/>
</dbReference>
<keyword evidence="3" id="KW-1003">Cell membrane</keyword>
<evidence type="ECO:0000256" key="4">
    <source>
        <dbReference type="ARBA" id="ARBA00022692"/>
    </source>
</evidence>
<protein>
    <submittedName>
        <fullName evidence="8">DUF350 domain-containing protein</fullName>
    </submittedName>
</protein>
<evidence type="ECO:0000256" key="5">
    <source>
        <dbReference type="ARBA" id="ARBA00022989"/>
    </source>
</evidence>
<evidence type="ECO:0000313" key="8">
    <source>
        <dbReference type="EMBL" id="MFC5985940.1"/>
    </source>
</evidence>
<reference evidence="9" key="1">
    <citation type="journal article" date="2019" name="Int. J. Syst. Evol. Microbiol.">
        <title>The Global Catalogue of Microorganisms (GCM) 10K type strain sequencing project: providing services to taxonomists for standard genome sequencing and annotation.</title>
        <authorList>
            <consortium name="The Broad Institute Genomics Platform"/>
            <consortium name="The Broad Institute Genome Sequencing Center for Infectious Disease"/>
            <person name="Wu L."/>
            <person name="Ma J."/>
        </authorList>
    </citation>
    <scope>NUCLEOTIDE SEQUENCE [LARGE SCALE GENOMIC DNA]</scope>
    <source>
        <strain evidence="9">CCM 8749</strain>
    </source>
</reference>
<evidence type="ECO:0000313" key="9">
    <source>
        <dbReference type="Proteomes" id="UP001596250"/>
    </source>
</evidence>
<accession>A0ABW1ILI4</accession>
<evidence type="ECO:0000256" key="1">
    <source>
        <dbReference type="ARBA" id="ARBA00004651"/>
    </source>
</evidence>
<evidence type="ECO:0000256" key="3">
    <source>
        <dbReference type="ARBA" id="ARBA00022475"/>
    </source>
</evidence>
<dbReference type="PANTHER" id="PTHR40043">
    <property type="entry name" value="UPF0719 INNER MEMBRANE PROTEIN YJFL"/>
    <property type="match status" value="1"/>
</dbReference>
<dbReference type="EMBL" id="JBHSQV010000034">
    <property type="protein sequence ID" value="MFC5985940.1"/>
    <property type="molecule type" value="Genomic_DNA"/>
</dbReference>
<dbReference type="InterPro" id="IPR007140">
    <property type="entry name" value="DUF350"/>
</dbReference>
<dbReference type="PANTHER" id="PTHR40043:SF1">
    <property type="entry name" value="UPF0719 INNER MEMBRANE PROTEIN YJFL"/>
    <property type="match status" value="1"/>
</dbReference>
<evidence type="ECO:0000256" key="7">
    <source>
        <dbReference type="SAM" id="Phobius"/>
    </source>
</evidence>
<feature type="transmembrane region" description="Helical" evidence="7">
    <location>
        <begin position="124"/>
        <end position="144"/>
    </location>
</feature>
<keyword evidence="6 7" id="KW-0472">Membrane</keyword>
<gene>
    <name evidence="8" type="ORF">ACFPXP_05780</name>
</gene>
<evidence type="ECO:0000256" key="6">
    <source>
        <dbReference type="ARBA" id="ARBA00023136"/>
    </source>
</evidence>
<comment type="subcellular location">
    <subcellularLocation>
        <location evidence="1">Cell membrane</location>
        <topology evidence="1">Multi-pass membrane protein</topology>
    </subcellularLocation>
</comment>
<comment type="similarity">
    <text evidence="2">Belongs to the UPF0719 family.</text>
</comment>
<keyword evidence="9" id="KW-1185">Reference proteome</keyword>
<sequence length="145" mass="16281">MDQEMLSKQLDQLLQNTYIETLAYFSVAVLALVLFLALFEWVTRYRAWDQIRQGNVAVAMAVGGKIFGICNIFRFAMQNRAGSLYDSFIWAGFGFLLLLAAYFIFEFLTPVFKVDEQLEKGNQAVGLVSLAISVALSYVIGASIR</sequence>
<dbReference type="RefSeq" id="WP_379893235.1">
    <property type="nucleotide sequence ID" value="NZ_CBCSCT010000019.1"/>
</dbReference>
<feature type="transmembrane region" description="Helical" evidence="7">
    <location>
        <begin position="22"/>
        <end position="42"/>
    </location>
</feature>
<feature type="transmembrane region" description="Helical" evidence="7">
    <location>
        <begin position="54"/>
        <end position="76"/>
    </location>
</feature>
<comment type="caution">
    <text evidence="8">The sequence shown here is derived from an EMBL/GenBank/DDBJ whole genome shotgun (WGS) entry which is preliminary data.</text>
</comment>
<organism evidence="8 9">
    <name type="scientific">Marinicrinis lubricantis</name>
    <dbReference type="NCBI Taxonomy" id="2086470"/>
    <lineage>
        <taxon>Bacteria</taxon>
        <taxon>Bacillati</taxon>
        <taxon>Bacillota</taxon>
        <taxon>Bacilli</taxon>
        <taxon>Bacillales</taxon>
        <taxon>Paenibacillaceae</taxon>
    </lineage>
</organism>